<sequence>MTAQALELAERAWINIVYARAELMRSHLNSETYLRVVGHLDDALDDLKALAPENFEPMNGEERAA</sequence>
<dbReference type="EMBL" id="NHSJ01000070">
    <property type="protein sequence ID" value="PPQ30873.1"/>
    <property type="molecule type" value="Genomic_DNA"/>
</dbReference>
<dbReference type="RefSeq" id="WP_104507902.1">
    <property type="nucleotide sequence ID" value="NZ_JACIGC010000005.1"/>
</dbReference>
<keyword evidence="2" id="KW-1185">Reference proteome</keyword>
<protein>
    <submittedName>
        <fullName evidence="1">Uncharacterized protein</fullName>
    </submittedName>
</protein>
<evidence type="ECO:0000313" key="1">
    <source>
        <dbReference type="EMBL" id="PPQ30873.1"/>
    </source>
</evidence>
<dbReference type="AlphaFoldDB" id="A0A2S6N8D1"/>
<accession>A0A2S6N8D1</accession>
<evidence type="ECO:0000313" key="2">
    <source>
        <dbReference type="Proteomes" id="UP000239089"/>
    </source>
</evidence>
<dbReference type="Proteomes" id="UP000239089">
    <property type="component" value="Unassembled WGS sequence"/>
</dbReference>
<organism evidence="1 2">
    <name type="scientific">Rhodoblastus sphagnicola</name>
    <dbReference type="NCBI Taxonomy" id="333368"/>
    <lineage>
        <taxon>Bacteria</taxon>
        <taxon>Pseudomonadati</taxon>
        <taxon>Pseudomonadota</taxon>
        <taxon>Alphaproteobacteria</taxon>
        <taxon>Hyphomicrobiales</taxon>
        <taxon>Rhodoblastaceae</taxon>
        <taxon>Rhodoblastus</taxon>
    </lineage>
</organism>
<reference evidence="1 2" key="1">
    <citation type="journal article" date="2018" name="Arch. Microbiol.">
        <title>New insights into the metabolic potential of the phototrophic purple bacterium Rhodopila globiformis DSM 161(T) from its draft genome sequence and evidence for a vanadium-dependent nitrogenase.</title>
        <authorList>
            <person name="Imhoff J.F."/>
            <person name="Rahn T."/>
            <person name="Kunzel S."/>
            <person name="Neulinger S.C."/>
        </authorList>
    </citation>
    <scope>NUCLEOTIDE SEQUENCE [LARGE SCALE GENOMIC DNA]</scope>
    <source>
        <strain evidence="1 2">DSM 16996</strain>
    </source>
</reference>
<gene>
    <name evidence="1" type="ORF">CCR94_10975</name>
</gene>
<comment type="caution">
    <text evidence="1">The sequence shown here is derived from an EMBL/GenBank/DDBJ whole genome shotgun (WGS) entry which is preliminary data.</text>
</comment>
<proteinExistence type="predicted"/>
<name>A0A2S6N8D1_9HYPH</name>